<feature type="transmembrane region" description="Helical" evidence="1">
    <location>
        <begin position="53"/>
        <end position="72"/>
    </location>
</feature>
<proteinExistence type="predicted"/>
<accession>A0ABD5IUD2</accession>
<dbReference type="EMBL" id="JAQOTG010000001">
    <property type="protein sequence ID" value="MDE8562781.1"/>
    <property type="molecule type" value="Genomic_DNA"/>
</dbReference>
<name>A0ABD5IUD2_9BACL</name>
<gene>
    <name evidence="3" type="ORF">P9850_03820</name>
    <name evidence="2" type="ORF">PNH38_02655</name>
</gene>
<keyword evidence="4" id="KW-1185">Reference proteome</keyword>
<evidence type="ECO:0000313" key="2">
    <source>
        <dbReference type="EMBL" id="MDE8562781.1"/>
    </source>
</evidence>
<keyword evidence="1" id="KW-0472">Membrane</keyword>
<sequence length="75" mass="9143">MDFFWIGLLFWLLMGFSVFFLMLGLMKNRRIHFVFSALLFLPVAYYFRGAENAWKFMMFYPLIPILLAIFFVKKR</sequence>
<dbReference type="RefSeq" id="WP_044744678.1">
    <property type="nucleotide sequence ID" value="NZ_JACIDF010000003.1"/>
</dbReference>
<evidence type="ECO:0000256" key="1">
    <source>
        <dbReference type="SAM" id="Phobius"/>
    </source>
</evidence>
<organism evidence="3 5">
    <name type="scientific">Anoxybacteroides rupiense</name>
    <dbReference type="NCBI Taxonomy" id="311460"/>
    <lineage>
        <taxon>Bacteria</taxon>
        <taxon>Bacillati</taxon>
        <taxon>Bacillota</taxon>
        <taxon>Bacilli</taxon>
        <taxon>Bacillales</taxon>
        <taxon>Anoxybacillaceae</taxon>
        <taxon>Anoxybacteroides</taxon>
    </lineage>
</organism>
<feature type="transmembrane region" description="Helical" evidence="1">
    <location>
        <begin position="6"/>
        <end position="24"/>
    </location>
</feature>
<protein>
    <submittedName>
        <fullName evidence="3">Uncharacterized protein</fullName>
    </submittedName>
</protein>
<dbReference type="Proteomes" id="UP001213979">
    <property type="component" value="Unassembled WGS sequence"/>
</dbReference>
<keyword evidence="1" id="KW-0812">Transmembrane</keyword>
<feature type="transmembrane region" description="Helical" evidence="1">
    <location>
        <begin position="31"/>
        <end position="47"/>
    </location>
</feature>
<evidence type="ECO:0000313" key="5">
    <source>
        <dbReference type="Proteomes" id="UP001339962"/>
    </source>
</evidence>
<evidence type="ECO:0000313" key="3">
    <source>
        <dbReference type="EMBL" id="MED5051001.1"/>
    </source>
</evidence>
<evidence type="ECO:0000313" key="4">
    <source>
        <dbReference type="Proteomes" id="UP001213979"/>
    </source>
</evidence>
<reference evidence="3 5" key="2">
    <citation type="submission" date="2023-03" db="EMBL/GenBank/DDBJ databases">
        <title>Bacillus Genome Sequencing.</title>
        <authorList>
            <person name="Dunlap C."/>
        </authorList>
    </citation>
    <scope>NUCLEOTIDE SEQUENCE [LARGE SCALE GENOMIC DNA]</scope>
    <source>
        <strain evidence="3 5">NRS-38</strain>
    </source>
</reference>
<dbReference type="Proteomes" id="UP001339962">
    <property type="component" value="Unassembled WGS sequence"/>
</dbReference>
<reference evidence="2 4" key="1">
    <citation type="submission" date="2023-01" db="EMBL/GenBank/DDBJ databases">
        <title>Genome-based reclassification of Anoxybacillus geothermalis as a later heterotypic synonym of Anoxybacillus rupiensis.</title>
        <authorList>
            <person name="Inan Bektas K."/>
            <person name="Canakci S."/>
            <person name="Belduz A.A."/>
            <person name="Guler H.H."/>
        </authorList>
    </citation>
    <scope>NUCLEOTIDE SEQUENCE [LARGE SCALE GENOMIC DNA]</scope>
    <source>
        <strain evidence="2 4">DSM 17127</strain>
    </source>
</reference>
<keyword evidence="1" id="KW-1133">Transmembrane helix</keyword>
<dbReference type="AlphaFoldDB" id="A0ABD5IUD2"/>
<dbReference type="EMBL" id="JARTLI010000004">
    <property type="protein sequence ID" value="MED5051001.1"/>
    <property type="molecule type" value="Genomic_DNA"/>
</dbReference>
<comment type="caution">
    <text evidence="3">The sequence shown here is derived from an EMBL/GenBank/DDBJ whole genome shotgun (WGS) entry which is preliminary data.</text>
</comment>